<evidence type="ECO:0000256" key="3">
    <source>
        <dbReference type="ARBA" id="ARBA00022475"/>
    </source>
</evidence>
<dbReference type="SMART" id="SM00008">
    <property type="entry name" value="HormR"/>
    <property type="match status" value="1"/>
</dbReference>
<feature type="domain" description="G-protein coupled receptors family 2 profile 2" evidence="15">
    <location>
        <begin position="141"/>
        <end position="395"/>
    </location>
</feature>
<dbReference type="InterPro" id="IPR000832">
    <property type="entry name" value="GPCR_2_secretin-like"/>
</dbReference>
<dbReference type="InterPro" id="IPR001879">
    <property type="entry name" value="GPCR_2_extracellular_dom"/>
</dbReference>
<evidence type="ECO:0000256" key="4">
    <source>
        <dbReference type="ARBA" id="ARBA00022692"/>
    </source>
</evidence>
<reference evidence="16" key="2">
    <citation type="submission" date="2025-08" db="UniProtKB">
        <authorList>
            <consortium name="Ensembl"/>
        </authorList>
    </citation>
    <scope>IDENTIFICATION</scope>
    <source>
        <strain evidence="16">Glennie</strain>
    </source>
</reference>
<organism evidence="16 17">
    <name type="scientific">Ornithorhynchus anatinus</name>
    <name type="common">Duckbill platypus</name>
    <dbReference type="NCBI Taxonomy" id="9258"/>
    <lineage>
        <taxon>Eukaryota</taxon>
        <taxon>Metazoa</taxon>
        <taxon>Chordata</taxon>
        <taxon>Craniata</taxon>
        <taxon>Vertebrata</taxon>
        <taxon>Euteleostomi</taxon>
        <taxon>Mammalia</taxon>
        <taxon>Monotremata</taxon>
        <taxon>Ornithorhynchidae</taxon>
        <taxon>Ornithorhynchus</taxon>
    </lineage>
</organism>
<dbReference type="GeneID" id="103167923"/>
<keyword evidence="9" id="KW-0325">Glycoprotein</keyword>
<feature type="transmembrane region" description="Helical" evidence="12">
    <location>
        <begin position="371"/>
        <end position="394"/>
    </location>
</feature>
<dbReference type="CTD" id="6344"/>
<evidence type="ECO:0000256" key="6">
    <source>
        <dbReference type="ARBA" id="ARBA00023040"/>
    </source>
</evidence>
<name>A0A6I8PEF4_ORNAN</name>
<evidence type="ECO:0000256" key="2">
    <source>
        <dbReference type="ARBA" id="ARBA00005314"/>
    </source>
</evidence>
<reference evidence="16 17" key="1">
    <citation type="journal article" date="2008" name="Nature">
        <title>Genome analysis of the platypus reveals unique signatures of evolution.</title>
        <authorList>
            <person name="Warren W.C."/>
            <person name="Hillier L.W."/>
            <person name="Marshall Graves J.A."/>
            <person name="Birney E."/>
            <person name="Ponting C.P."/>
            <person name="Grutzner F."/>
            <person name="Belov K."/>
            <person name="Miller W."/>
            <person name="Clarke L."/>
            <person name="Chinwalla A.T."/>
            <person name="Yang S.P."/>
            <person name="Heger A."/>
            <person name="Locke D.P."/>
            <person name="Miethke P."/>
            <person name="Waters P.D."/>
            <person name="Veyrunes F."/>
            <person name="Fulton L."/>
            <person name="Fulton B."/>
            <person name="Graves T."/>
            <person name="Wallis J."/>
            <person name="Puente X.S."/>
            <person name="Lopez-Otin C."/>
            <person name="Ordonez G.R."/>
            <person name="Eichler E.E."/>
            <person name="Chen L."/>
            <person name="Cheng Z."/>
            <person name="Deakin J.E."/>
            <person name="Alsop A."/>
            <person name="Thompson K."/>
            <person name="Kirby P."/>
            <person name="Papenfuss A.T."/>
            <person name="Wakefield M.J."/>
            <person name="Olender T."/>
            <person name="Lancet D."/>
            <person name="Huttley G.A."/>
            <person name="Smit A.F."/>
            <person name="Pask A."/>
            <person name="Temple-Smith P."/>
            <person name="Batzer M.A."/>
            <person name="Walker J.A."/>
            <person name="Konkel M.K."/>
            <person name="Harris R.S."/>
            <person name="Whittington C.M."/>
            <person name="Wong E.S."/>
            <person name="Gemmell N.J."/>
            <person name="Buschiazzo E."/>
            <person name="Vargas Jentzsch I.M."/>
            <person name="Merkel A."/>
            <person name="Schmitz J."/>
            <person name="Zemann A."/>
            <person name="Churakov G."/>
            <person name="Kriegs J.O."/>
            <person name="Brosius J."/>
            <person name="Murchison E.P."/>
            <person name="Sachidanandam R."/>
            <person name="Smith C."/>
            <person name="Hannon G.J."/>
            <person name="Tsend-Ayush E."/>
            <person name="McMillan D."/>
            <person name="Attenborough R."/>
            <person name="Rens W."/>
            <person name="Ferguson-Smith M."/>
            <person name="Lefevre C.M."/>
            <person name="Sharp J.A."/>
            <person name="Nicholas K.R."/>
            <person name="Ray D.A."/>
            <person name="Kube M."/>
            <person name="Reinhardt R."/>
            <person name="Pringle T.H."/>
            <person name="Taylor J."/>
            <person name="Jones R.C."/>
            <person name="Nixon B."/>
            <person name="Dacheux J.L."/>
            <person name="Niwa H."/>
            <person name="Sekita Y."/>
            <person name="Huang X."/>
            <person name="Stark A."/>
            <person name="Kheradpour P."/>
            <person name="Kellis M."/>
            <person name="Flicek P."/>
            <person name="Chen Y."/>
            <person name="Webber C."/>
            <person name="Hardison R."/>
            <person name="Nelson J."/>
            <person name="Hallsworth-Pepin K."/>
            <person name="Delehaunty K."/>
            <person name="Markovic C."/>
            <person name="Minx P."/>
            <person name="Feng Y."/>
            <person name="Kremitzki C."/>
            <person name="Mitreva M."/>
            <person name="Glasscock J."/>
            <person name="Wylie T."/>
            <person name="Wohldmann P."/>
            <person name="Thiru P."/>
            <person name="Nhan M.N."/>
            <person name="Pohl C.S."/>
            <person name="Smith S.M."/>
            <person name="Hou S."/>
            <person name="Nefedov M."/>
            <person name="de Jong P.J."/>
            <person name="Renfree M.B."/>
            <person name="Mardis E.R."/>
            <person name="Wilson R.K."/>
        </authorList>
    </citation>
    <scope>NUCLEOTIDE SEQUENCE [LARGE SCALE GENOMIC DNA]</scope>
    <source>
        <strain evidence="16 17">Glennie</strain>
    </source>
</reference>
<keyword evidence="17" id="KW-1185">Reference proteome</keyword>
<evidence type="ECO:0000256" key="8">
    <source>
        <dbReference type="ARBA" id="ARBA00023170"/>
    </source>
</evidence>
<dbReference type="OrthoDB" id="5967113at2759"/>
<evidence type="ECO:0000259" key="15">
    <source>
        <dbReference type="PROSITE" id="PS50261"/>
    </source>
</evidence>
<evidence type="ECO:0000313" key="16">
    <source>
        <dbReference type="Ensembl" id="ENSOANP00000051112.1"/>
    </source>
</evidence>
<dbReference type="PRINTS" id="PR00490">
    <property type="entry name" value="SECRETINR"/>
</dbReference>
<dbReference type="InterPro" id="IPR017981">
    <property type="entry name" value="GPCR_2-like_7TM"/>
</dbReference>
<dbReference type="PROSITE" id="PS50261">
    <property type="entry name" value="G_PROTEIN_RECEP_F2_4"/>
    <property type="match status" value="1"/>
</dbReference>
<dbReference type="InterPro" id="IPR002144">
    <property type="entry name" value="GPCR_2_secretin_rcpt"/>
</dbReference>
<proteinExistence type="inferred from homology"/>
<comment type="similarity">
    <text evidence="2">Belongs to the G-protein coupled receptor 2 family.</text>
</comment>
<sequence>MKRQGALGPHGFPGLWLALISCTALTTRASAPICDVLTALRLEEEICQRKLNGSQEGQSLQGGCAGHWEQASCWPHAALGQTVELVCPRFFQLLTGKNGSVFRTCTPNGWTRIFPRVDVACGYDDVNDTTNEERRAFYQKLRVVYTTGYATSLVSLAVALGILGTFRRLHCPRNYIHMHLFSSFILRALSNFVRDAMLFSDNDPAHCDAGRVGCKVVMVFFQYCIMVNFSWLLGEGLYLHTLLTAPFFSQRAFLHWLIILGWGAPAAFVTAWALARHFWENVGCWFINSETGIWWIIRGPIILSILVNFVLFVNTLRILTKKLQTPETCRRDAAQYRRLAKSSLLLMPLFGVLYVIFAFSPEQSDSLTLEIQFSLELAAGSFQGFLVAVLYCFLNGEVQLEMGRWWSQRVPARRVRPPQPLGSSLATDTGSFALAHGPPGPRPSKTGPRRPGPWRPGPWRPGGRLGRSVHGII</sequence>
<dbReference type="Gene3D" id="1.20.1070.10">
    <property type="entry name" value="Rhodopsin 7-helix transmembrane proteins"/>
    <property type="match status" value="1"/>
</dbReference>
<dbReference type="SUPFAM" id="SSF81321">
    <property type="entry name" value="Family A G protein-coupled receptor-like"/>
    <property type="match status" value="1"/>
</dbReference>
<feature type="compositionally biased region" description="Pro residues" evidence="11">
    <location>
        <begin position="450"/>
        <end position="459"/>
    </location>
</feature>
<dbReference type="Proteomes" id="UP000002279">
    <property type="component" value="Chromosome 1"/>
</dbReference>
<feature type="transmembrane region" description="Helical" evidence="12">
    <location>
        <begin position="295"/>
        <end position="319"/>
    </location>
</feature>
<dbReference type="InterPro" id="IPR036445">
    <property type="entry name" value="GPCR_2_extracell_dom_sf"/>
</dbReference>
<keyword evidence="5 12" id="KW-1133">Transmembrane helix</keyword>
<dbReference type="GeneTree" id="ENSGT00940000160618"/>
<dbReference type="PROSITE" id="PS50227">
    <property type="entry name" value="G_PROTEIN_RECEP_F2_3"/>
    <property type="match status" value="1"/>
</dbReference>
<reference evidence="16" key="3">
    <citation type="submission" date="2025-09" db="UniProtKB">
        <authorList>
            <consortium name="Ensembl"/>
        </authorList>
    </citation>
    <scope>IDENTIFICATION</scope>
    <source>
        <strain evidence="16">Glennie</strain>
    </source>
</reference>
<gene>
    <name evidence="16" type="primary">SCTR</name>
</gene>
<keyword evidence="6" id="KW-0297">G-protein coupled receptor</keyword>
<feature type="signal peptide" evidence="13">
    <location>
        <begin position="1"/>
        <end position="29"/>
    </location>
</feature>
<evidence type="ECO:0000256" key="13">
    <source>
        <dbReference type="SAM" id="SignalP"/>
    </source>
</evidence>
<dbReference type="Pfam" id="PF00002">
    <property type="entry name" value="7tm_2"/>
    <property type="match status" value="1"/>
</dbReference>
<dbReference type="PROSITE" id="PS51257">
    <property type="entry name" value="PROKAR_LIPOPROTEIN"/>
    <property type="match status" value="1"/>
</dbReference>
<keyword evidence="13" id="KW-0732">Signal</keyword>
<dbReference type="RefSeq" id="XP_028919089.1">
    <property type="nucleotide sequence ID" value="XM_029063256.1"/>
</dbReference>
<dbReference type="Gene3D" id="4.10.1240.10">
    <property type="entry name" value="GPCR, family 2, extracellular hormone receptor domain"/>
    <property type="match status" value="1"/>
</dbReference>
<evidence type="ECO:0000256" key="7">
    <source>
        <dbReference type="ARBA" id="ARBA00023136"/>
    </source>
</evidence>
<evidence type="ECO:0000256" key="12">
    <source>
        <dbReference type="SAM" id="Phobius"/>
    </source>
</evidence>
<evidence type="ECO:0000313" key="17">
    <source>
        <dbReference type="Proteomes" id="UP000002279"/>
    </source>
</evidence>
<dbReference type="Ensembl" id="ENSOANT00000069487.1">
    <property type="protein sequence ID" value="ENSOANP00000051112.1"/>
    <property type="gene ID" value="ENSOANG00000037952.1"/>
</dbReference>
<dbReference type="GO" id="GO:0005886">
    <property type="term" value="C:plasma membrane"/>
    <property type="evidence" value="ECO:0007669"/>
    <property type="project" value="UniProtKB-SubCell"/>
</dbReference>
<keyword evidence="7 12" id="KW-0472">Membrane</keyword>
<evidence type="ECO:0000256" key="10">
    <source>
        <dbReference type="ARBA" id="ARBA00023224"/>
    </source>
</evidence>
<feature type="transmembrane region" description="Helical" evidence="12">
    <location>
        <begin position="220"/>
        <end position="241"/>
    </location>
</feature>
<dbReference type="AlphaFoldDB" id="A0A6I8PEF4"/>
<keyword evidence="8" id="KW-0675">Receptor</keyword>
<evidence type="ECO:0000256" key="9">
    <source>
        <dbReference type="ARBA" id="ARBA00023180"/>
    </source>
</evidence>
<feature type="transmembrane region" description="Helical" evidence="12">
    <location>
        <begin position="253"/>
        <end position="275"/>
    </location>
</feature>
<comment type="subcellular location">
    <subcellularLocation>
        <location evidence="1">Cell membrane</location>
        <topology evidence="1">Multi-pass membrane protein</topology>
    </subcellularLocation>
</comment>
<evidence type="ECO:0000259" key="14">
    <source>
        <dbReference type="PROSITE" id="PS50227"/>
    </source>
</evidence>
<evidence type="ECO:0000256" key="11">
    <source>
        <dbReference type="SAM" id="MobiDB-lite"/>
    </source>
</evidence>
<dbReference type="PANTHER" id="PTHR45620">
    <property type="entry name" value="PDF RECEPTOR-LIKE PROTEIN-RELATED"/>
    <property type="match status" value="1"/>
</dbReference>
<dbReference type="PRINTS" id="PR00249">
    <property type="entry name" value="GPCRSECRETIN"/>
</dbReference>
<dbReference type="KEGG" id="oaa:103167923"/>
<evidence type="ECO:0000256" key="5">
    <source>
        <dbReference type="ARBA" id="ARBA00022989"/>
    </source>
</evidence>
<feature type="domain" description="G-protein coupled receptors family 2 profile 1" evidence="14">
    <location>
        <begin position="46"/>
        <end position="125"/>
    </location>
</feature>
<feature type="transmembrane region" description="Helical" evidence="12">
    <location>
        <begin position="143"/>
        <end position="163"/>
    </location>
</feature>
<protein>
    <submittedName>
        <fullName evidence="16">Secretin receptor</fullName>
    </submittedName>
</protein>
<keyword evidence="10" id="KW-0807">Transducer</keyword>
<feature type="transmembrane region" description="Helical" evidence="12">
    <location>
        <begin position="339"/>
        <end position="359"/>
    </location>
</feature>
<dbReference type="InterPro" id="IPR017983">
    <property type="entry name" value="GPCR_2_secretin-like_CS"/>
</dbReference>
<dbReference type="InterPro" id="IPR050332">
    <property type="entry name" value="GPCR_2"/>
</dbReference>
<dbReference type="SUPFAM" id="SSF111418">
    <property type="entry name" value="Hormone receptor domain"/>
    <property type="match status" value="1"/>
</dbReference>
<dbReference type="Bgee" id="ENSOANG00000037952">
    <property type="expression patterns" value="Expressed in liver and 4 other cell types or tissues"/>
</dbReference>
<evidence type="ECO:0000256" key="1">
    <source>
        <dbReference type="ARBA" id="ARBA00004651"/>
    </source>
</evidence>
<feature type="chain" id="PRO_5026326340" evidence="13">
    <location>
        <begin position="30"/>
        <end position="473"/>
    </location>
</feature>
<dbReference type="Pfam" id="PF02793">
    <property type="entry name" value="HRM"/>
    <property type="match status" value="1"/>
</dbReference>
<dbReference type="PANTHER" id="PTHR45620:SF13">
    <property type="entry name" value="SECRETIN RECEPTOR"/>
    <property type="match status" value="1"/>
</dbReference>
<dbReference type="GO" id="GO:0004930">
    <property type="term" value="F:G protein-coupled receptor activity"/>
    <property type="evidence" value="ECO:0007669"/>
    <property type="project" value="UniProtKB-KW"/>
</dbReference>
<dbReference type="OMA" id="PRPDVAC"/>
<keyword evidence="4 12" id="KW-0812">Transmembrane</keyword>
<feature type="region of interest" description="Disordered" evidence="11">
    <location>
        <begin position="427"/>
        <end position="465"/>
    </location>
</feature>
<accession>A0A6I8PEF4</accession>
<dbReference type="GO" id="GO:0007166">
    <property type="term" value="P:cell surface receptor signaling pathway"/>
    <property type="evidence" value="ECO:0007669"/>
    <property type="project" value="InterPro"/>
</dbReference>
<keyword evidence="3" id="KW-1003">Cell membrane</keyword>
<dbReference type="PROSITE" id="PS00650">
    <property type="entry name" value="G_PROTEIN_RECEP_F2_2"/>
    <property type="match status" value="1"/>
</dbReference>